<protein>
    <recommendedName>
        <fullName evidence="12">TolC family protein</fullName>
    </recommendedName>
</protein>
<dbReference type="GO" id="GO:0009279">
    <property type="term" value="C:cell outer membrane"/>
    <property type="evidence" value="ECO:0007669"/>
    <property type="project" value="UniProtKB-SubCell"/>
</dbReference>
<comment type="similarity">
    <text evidence="2">Belongs to the outer membrane factor (OMF) (TC 1.B.17) family.</text>
</comment>
<proteinExistence type="inferred from homology"/>
<keyword evidence="7" id="KW-0998">Cell outer membrane</keyword>
<dbReference type="PANTHER" id="PTHR30026">
    <property type="entry name" value="OUTER MEMBRANE PROTEIN TOLC"/>
    <property type="match status" value="1"/>
</dbReference>
<feature type="signal peptide" evidence="9">
    <location>
        <begin position="1"/>
        <end position="24"/>
    </location>
</feature>
<evidence type="ECO:0008006" key="12">
    <source>
        <dbReference type="Google" id="ProtNLM"/>
    </source>
</evidence>
<evidence type="ECO:0000256" key="1">
    <source>
        <dbReference type="ARBA" id="ARBA00004442"/>
    </source>
</evidence>
<comment type="subcellular location">
    <subcellularLocation>
        <location evidence="1">Cell outer membrane</location>
    </subcellularLocation>
</comment>
<evidence type="ECO:0000256" key="3">
    <source>
        <dbReference type="ARBA" id="ARBA00022448"/>
    </source>
</evidence>
<keyword evidence="5" id="KW-0812">Transmembrane</keyword>
<organism evidence="10 11">
    <name type="scientific">Frigoriglobus tundricola</name>
    <dbReference type="NCBI Taxonomy" id="2774151"/>
    <lineage>
        <taxon>Bacteria</taxon>
        <taxon>Pseudomonadati</taxon>
        <taxon>Planctomycetota</taxon>
        <taxon>Planctomycetia</taxon>
        <taxon>Gemmatales</taxon>
        <taxon>Gemmataceae</taxon>
        <taxon>Frigoriglobus</taxon>
    </lineage>
</organism>
<dbReference type="InterPro" id="IPR003423">
    <property type="entry name" value="OMP_efflux"/>
</dbReference>
<dbReference type="EMBL" id="CP053452">
    <property type="protein sequence ID" value="QJW95688.1"/>
    <property type="molecule type" value="Genomic_DNA"/>
</dbReference>
<dbReference type="InterPro" id="IPR051906">
    <property type="entry name" value="TolC-like"/>
</dbReference>
<evidence type="ECO:0000313" key="10">
    <source>
        <dbReference type="EMBL" id="QJW95688.1"/>
    </source>
</evidence>
<dbReference type="AlphaFoldDB" id="A0A6M5YNZ2"/>
<name>A0A6M5YNZ2_9BACT</name>
<dbReference type="GO" id="GO:1990281">
    <property type="term" value="C:efflux pump complex"/>
    <property type="evidence" value="ECO:0007669"/>
    <property type="project" value="TreeGrafter"/>
</dbReference>
<reference evidence="11" key="1">
    <citation type="submission" date="2020-05" db="EMBL/GenBank/DDBJ databases">
        <title>Frigoriglobus tundricola gen. nov., sp. nov., a psychrotolerant cellulolytic planctomycete of the family Gemmataceae with two divergent copies of 16S rRNA gene.</title>
        <authorList>
            <person name="Kulichevskaya I.S."/>
            <person name="Ivanova A.A."/>
            <person name="Naumoff D.G."/>
            <person name="Beletsky A.V."/>
            <person name="Rijpstra W.I.C."/>
            <person name="Sinninghe Damste J.S."/>
            <person name="Mardanov A.V."/>
            <person name="Ravin N.V."/>
            <person name="Dedysh S.N."/>
        </authorList>
    </citation>
    <scope>NUCLEOTIDE SEQUENCE [LARGE SCALE GENOMIC DNA]</scope>
    <source>
        <strain evidence="11">PL17</strain>
    </source>
</reference>
<keyword evidence="11" id="KW-1185">Reference proteome</keyword>
<gene>
    <name evidence="10" type="ORF">FTUN_3242</name>
</gene>
<dbReference type="GO" id="GO:0015562">
    <property type="term" value="F:efflux transmembrane transporter activity"/>
    <property type="evidence" value="ECO:0007669"/>
    <property type="project" value="InterPro"/>
</dbReference>
<feature type="chain" id="PRO_5026770866" description="TolC family protein" evidence="9">
    <location>
        <begin position="25"/>
        <end position="548"/>
    </location>
</feature>
<evidence type="ECO:0000256" key="4">
    <source>
        <dbReference type="ARBA" id="ARBA00022452"/>
    </source>
</evidence>
<evidence type="ECO:0000313" key="11">
    <source>
        <dbReference type="Proteomes" id="UP000503447"/>
    </source>
</evidence>
<dbReference type="GO" id="GO:0015288">
    <property type="term" value="F:porin activity"/>
    <property type="evidence" value="ECO:0007669"/>
    <property type="project" value="TreeGrafter"/>
</dbReference>
<dbReference type="Proteomes" id="UP000503447">
    <property type="component" value="Chromosome"/>
</dbReference>
<feature type="region of interest" description="Disordered" evidence="8">
    <location>
        <begin position="22"/>
        <end position="47"/>
    </location>
</feature>
<dbReference type="PANTHER" id="PTHR30026:SF20">
    <property type="entry name" value="OUTER MEMBRANE PROTEIN TOLC"/>
    <property type="match status" value="1"/>
</dbReference>
<evidence type="ECO:0000256" key="2">
    <source>
        <dbReference type="ARBA" id="ARBA00007613"/>
    </source>
</evidence>
<dbReference type="RefSeq" id="WP_227254900.1">
    <property type="nucleotide sequence ID" value="NZ_CP053452.2"/>
</dbReference>
<keyword evidence="9" id="KW-0732">Signal</keyword>
<keyword evidence="4" id="KW-1134">Transmembrane beta strand</keyword>
<sequence length="548" mass="58612">MSPPRIGGRAAAVLLMVGMGSVAAQQPPGEPPAKKNAPSDGLPPAPAKTTIEAEAAPKSILQPGENPIDLGTALRLAGVENPELLLARTRVSEVAALRQLAAAQLLPNLNLGTNYDSHTGVLQQSTGNILNVSRSASYFGLGANAVGAGTVNIPGLYYNLNVGDAWYGYLASRQRVRTATAAADAARNDVLLRVCLAYVDLLRGDCRRVIAARNRAEAAEITRLTTVFAEKGAGRKADADRAAVELRKRDAELAQAEADTLTASARLAQLLNLDPSTRLKPIDGWVVPAPVVPDPIPLAELIAIAMLERPELAARRSEVRTALYELSNAKVLPFAPNVILGYSAGGFGGGSNLISTPPGFIGGNGQLQTGPRFGDFDGRSDFDVVVFWTLRNLGVGNVALVRAASSRMKQMRLRELETLNTVRAEVAESKAKVDARFLQIEAAEKAVKSSMEAYKEDLARIKLGQGLPLELVDSFRILARSRYEYLDAIIDYNRAQFQLWVYLGRPPANALARPVPAELVPPPMIEVQPGPRVVPIPRILPSPLPVKP</sequence>
<evidence type="ECO:0000256" key="6">
    <source>
        <dbReference type="ARBA" id="ARBA00023136"/>
    </source>
</evidence>
<dbReference type="Pfam" id="PF02321">
    <property type="entry name" value="OEP"/>
    <property type="match status" value="1"/>
</dbReference>
<accession>A0A6M5YNZ2</accession>
<dbReference type="Gene3D" id="1.20.1600.10">
    <property type="entry name" value="Outer membrane efflux proteins (OEP)"/>
    <property type="match status" value="1"/>
</dbReference>
<evidence type="ECO:0000256" key="8">
    <source>
        <dbReference type="SAM" id="MobiDB-lite"/>
    </source>
</evidence>
<dbReference type="SUPFAM" id="SSF56954">
    <property type="entry name" value="Outer membrane efflux proteins (OEP)"/>
    <property type="match status" value="1"/>
</dbReference>
<keyword evidence="3" id="KW-0813">Transport</keyword>
<evidence type="ECO:0000256" key="7">
    <source>
        <dbReference type="ARBA" id="ARBA00023237"/>
    </source>
</evidence>
<keyword evidence="6" id="KW-0472">Membrane</keyword>
<evidence type="ECO:0000256" key="5">
    <source>
        <dbReference type="ARBA" id="ARBA00022692"/>
    </source>
</evidence>
<dbReference type="KEGG" id="ftj:FTUN_3242"/>
<evidence type="ECO:0000256" key="9">
    <source>
        <dbReference type="SAM" id="SignalP"/>
    </source>
</evidence>